<dbReference type="Gene3D" id="1.10.150.240">
    <property type="entry name" value="Putative phosphatase, domain 2"/>
    <property type="match status" value="1"/>
</dbReference>
<sequence length="215" mass="23863">MRYDTVLLDFDGTIADSMPSILVCIRHAMDTVGIPYTEEQLRLMVGPPFRVAMREMYGVTDEPTVERMIKLYRTKYENGGWMCDLFPGVEKMMSDLRAAGVRLAVATSKPLRFTNMIVKGLGIERFFDFVGGAEADGTRDAKSEVIEYVLEGLGGADRRRTLMVGDRLYDMDGAKLTGLDACGALWGYGSREELLAHGADMLAETPEELTRIVLG</sequence>
<dbReference type="Pfam" id="PF13419">
    <property type="entry name" value="HAD_2"/>
    <property type="match status" value="1"/>
</dbReference>
<dbReference type="Proteomes" id="UP000886857">
    <property type="component" value="Unassembled WGS sequence"/>
</dbReference>
<dbReference type="InterPro" id="IPR006439">
    <property type="entry name" value="HAD-SF_hydro_IA"/>
</dbReference>
<accession>A0A9D1SW34</accession>
<dbReference type="PANTHER" id="PTHR43434:SF20">
    <property type="entry name" value="5'-NUCLEOTIDASE"/>
    <property type="match status" value="1"/>
</dbReference>
<dbReference type="PANTHER" id="PTHR43434">
    <property type="entry name" value="PHOSPHOGLYCOLATE PHOSPHATASE"/>
    <property type="match status" value="1"/>
</dbReference>
<dbReference type="Gene3D" id="3.40.50.1000">
    <property type="entry name" value="HAD superfamily/HAD-like"/>
    <property type="match status" value="1"/>
</dbReference>
<dbReference type="EMBL" id="DVOE01000035">
    <property type="protein sequence ID" value="HIU98688.1"/>
    <property type="molecule type" value="Genomic_DNA"/>
</dbReference>
<reference evidence="1" key="2">
    <citation type="journal article" date="2021" name="PeerJ">
        <title>Extensive microbial diversity within the chicken gut microbiome revealed by metagenomics and culture.</title>
        <authorList>
            <person name="Gilroy R."/>
            <person name="Ravi A."/>
            <person name="Getino M."/>
            <person name="Pursley I."/>
            <person name="Horton D.L."/>
            <person name="Alikhan N.F."/>
            <person name="Baker D."/>
            <person name="Gharbi K."/>
            <person name="Hall N."/>
            <person name="Watson M."/>
            <person name="Adriaenssens E.M."/>
            <person name="Foster-Nyarko E."/>
            <person name="Jarju S."/>
            <person name="Secka A."/>
            <person name="Antonio M."/>
            <person name="Oren A."/>
            <person name="Chaudhuri R.R."/>
            <person name="La Ragione R."/>
            <person name="Hildebrand F."/>
            <person name="Pallen M.J."/>
        </authorList>
    </citation>
    <scope>NUCLEOTIDE SEQUENCE</scope>
    <source>
        <strain evidence="1">10406</strain>
    </source>
</reference>
<dbReference type="GO" id="GO:0016787">
    <property type="term" value="F:hydrolase activity"/>
    <property type="evidence" value="ECO:0007669"/>
    <property type="project" value="UniProtKB-KW"/>
</dbReference>
<evidence type="ECO:0000313" key="2">
    <source>
        <dbReference type="Proteomes" id="UP000886857"/>
    </source>
</evidence>
<comment type="caution">
    <text evidence="1">The sequence shown here is derived from an EMBL/GenBank/DDBJ whole genome shotgun (WGS) entry which is preliminary data.</text>
</comment>
<dbReference type="SUPFAM" id="SSF56784">
    <property type="entry name" value="HAD-like"/>
    <property type="match status" value="1"/>
</dbReference>
<reference evidence="1" key="1">
    <citation type="submission" date="2020-10" db="EMBL/GenBank/DDBJ databases">
        <authorList>
            <person name="Gilroy R."/>
        </authorList>
    </citation>
    <scope>NUCLEOTIDE SEQUENCE</scope>
    <source>
        <strain evidence="1">10406</strain>
    </source>
</reference>
<dbReference type="GO" id="GO:0005829">
    <property type="term" value="C:cytosol"/>
    <property type="evidence" value="ECO:0007669"/>
    <property type="project" value="TreeGrafter"/>
</dbReference>
<name>A0A9D1SW34_9FIRM</name>
<organism evidence="1 2">
    <name type="scientific">Candidatus Limadaptatus stercoripullorum</name>
    <dbReference type="NCBI Taxonomy" id="2840846"/>
    <lineage>
        <taxon>Bacteria</taxon>
        <taxon>Bacillati</taxon>
        <taxon>Bacillota</taxon>
        <taxon>Clostridia</taxon>
        <taxon>Eubacteriales</taxon>
        <taxon>Candidatus Limadaptatus</taxon>
    </lineage>
</organism>
<dbReference type="InterPro" id="IPR023198">
    <property type="entry name" value="PGP-like_dom2"/>
</dbReference>
<proteinExistence type="predicted"/>
<dbReference type="InterPro" id="IPR050155">
    <property type="entry name" value="HAD-like_hydrolase_sf"/>
</dbReference>
<keyword evidence="1" id="KW-0378">Hydrolase</keyword>
<dbReference type="GO" id="GO:0004713">
    <property type="term" value="F:protein tyrosine kinase activity"/>
    <property type="evidence" value="ECO:0007669"/>
    <property type="project" value="TreeGrafter"/>
</dbReference>
<protein>
    <submittedName>
        <fullName evidence="1">HAD-IA family hydrolase</fullName>
    </submittedName>
</protein>
<dbReference type="InterPro" id="IPR036412">
    <property type="entry name" value="HAD-like_sf"/>
</dbReference>
<dbReference type="InterPro" id="IPR023214">
    <property type="entry name" value="HAD_sf"/>
</dbReference>
<dbReference type="NCBIfam" id="TIGR01549">
    <property type="entry name" value="HAD-SF-IA-v1"/>
    <property type="match status" value="1"/>
</dbReference>
<gene>
    <name evidence="1" type="ORF">IAC73_02455</name>
</gene>
<dbReference type="AlphaFoldDB" id="A0A9D1SW34"/>
<dbReference type="InterPro" id="IPR041492">
    <property type="entry name" value="HAD_2"/>
</dbReference>
<evidence type="ECO:0000313" key="1">
    <source>
        <dbReference type="EMBL" id="HIU98688.1"/>
    </source>
</evidence>